<reference evidence="1" key="1">
    <citation type="submission" date="2025-08" db="UniProtKB">
        <authorList>
            <consortium name="Ensembl"/>
        </authorList>
    </citation>
    <scope>IDENTIFICATION</scope>
</reference>
<name>A0A8D2PJ03_ZOSLA</name>
<reference evidence="1" key="2">
    <citation type="submission" date="2025-09" db="UniProtKB">
        <authorList>
            <consortium name="Ensembl"/>
        </authorList>
    </citation>
    <scope>IDENTIFICATION</scope>
</reference>
<evidence type="ECO:0000313" key="2">
    <source>
        <dbReference type="Proteomes" id="UP000694401"/>
    </source>
</evidence>
<proteinExistence type="predicted"/>
<dbReference type="Proteomes" id="UP000694401">
    <property type="component" value="Unassembled WGS sequence"/>
</dbReference>
<sequence>PLFSQTVCSSSILKNLQWGSSFLTKEIPAAQQKSMYHVGILKLNGPGFQYPFYNNALAKFHQDILRKQLF</sequence>
<organism evidence="1 2">
    <name type="scientific">Zosterops lateralis melanops</name>
    <dbReference type="NCBI Taxonomy" id="1220523"/>
    <lineage>
        <taxon>Eukaryota</taxon>
        <taxon>Metazoa</taxon>
        <taxon>Chordata</taxon>
        <taxon>Craniata</taxon>
        <taxon>Vertebrata</taxon>
        <taxon>Euteleostomi</taxon>
        <taxon>Archelosauria</taxon>
        <taxon>Archosauria</taxon>
        <taxon>Dinosauria</taxon>
        <taxon>Saurischia</taxon>
        <taxon>Theropoda</taxon>
        <taxon>Coelurosauria</taxon>
        <taxon>Aves</taxon>
        <taxon>Neognathae</taxon>
        <taxon>Neoaves</taxon>
        <taxon>Telluraves</taxon>
        <taxon>Australaves</taxon>
        <taxon>Passeriformes</taxon>
        <taxon>Sylvioidea</taxon>
        <taxon>Zosteropidae</taxon>
        <taxon>Zosterops</taxon>
    </lineage>
</organism>
<evidence type="ECO:0000313" key="1">
    <source>
        <dbReference type="Ensembl" id="ENSZLMP00000015005.1"/>
    </source>
</evidence>
<accession>A0A8D2PJ03</accession>
<dbReference type="Ensembl" id="ENSZLMT00000015420.1">
    <property type="protein sequence ID" value="ENSZLMP00000015005.1"/>
    <property type="gene ID" value="ENSZLMG00000010432.1"/>
</dbReference>
<keyword evidence="2" id="KW-1185">Reference proteome</keyword>
<dbReference type="AlphaFoldDB" id="A0A8D2PJ03"/>
<protein>
    <submittedName>
        <fullName evidence="1">Uncharacterized protein</fullName>
    </submittedName>
</protein>